<gene>
    <name evidence="1" type="ORF">IV203_025794</name>
</gene>
<proteinExistence type="predicted"/>
<dbReference type="EMBL" id="JAGRRH010000012">
    <property type="protein sequence ID" value="KAG7362128.1"/>
    <property type="molecule type" value="Genomic_DNA"/>
</dbReference>
<comment type="caution">
    <text evidence="1">The sequence shown here is derived from an EMBL/GenBank/DDBJ whole genome shotgun (WGS) entry which is preliminary data.</text>
</comment>
<dbReference type="AlphaFoldDB" id="A0A9K3PWD5"/>
<organism evidence="1 2">
    <name type="scientific">Nitzschia inconspicua</name>
    <dbReference type="NCBI Taxonomy" id="303405"/>
    <lineage>
        <taxon>Eukaryota</taxon>
        <taxon>Sar</taxon>
        <taxon>Stramenopiles</taxon>
        <taxon>Ochrophyta</taxon>
        <taxon>Bacillariophyta</taxon>
        <taxon>Bacillariophyceae</taxon>
        <taxon>Bacillariophycidae</taxon>
        <taxon>Bacillariales</taxon>
        <taxon>Bacillariaceae</taxon>
        <taxon>Nitzschia</taxon>
    </lineage>
</organism>
<protein>
    <submittedName>
        <fullName evidence="1">Uncharacterized protein</fullName>
    </submittedName>
</protein>
<keyword evidence="2" id="KW-1185">Reference proteome</keyword>
<dbReference type="Proteomes" id="UP000693970">
    <property type="component" value="Unassembled WGS sequence"/>
</dbReference>
<evidence type="ECO:0000313" key="1">
    <source>
        <dbReference type="EMBL" id="KAG7362128.1"/>
    </source>
</evidence>
<accession>A0A9K3PWD5</accession>
<name>A0A9K3PWD5_9STRA</name>
<reference evidence="1" key="2">
    <citation type="submission" date="2021-04" db="EMBL/GenBank/DDBJ databases">
        <authorList>
            <person name="Podell S."/>
        </authorList>
    </citation>
    <scope>NUCLEOTIDE SEQUENCE</scope>
    <source>
        <strain evidence="1">Hildebrandi</strain>
    </source>
</reference>
<reference evidence="1" key="1">
    <citation type="journal article" date="2021" name="Sci. Rep.">
        <title>Diploid genomic architecture of Nitzschia inconspicua, an elite biomass production diatom.</title>
        <authorList>
            <person name="Oliver A."/>
            <person name="Podell S."/>
            <person name="Pinowska A."/>
            <person name="Traller J.C."/>
            <person name="Smith S.R."/>
            <person name="McClure R."/>
            <person name="Beliaev A."/>
            <person name="Bohutskyi P."/>
            <person name="Hill E.A."/>
            <person name="Rabines A."/>
            <person name="Zheng H."/>
            <person name="Allen L.Z."/>
            <person name="Kuo A."/>
            <person name="Grigoriev I.V."/>
            <person name="Allen A.E."/>
            <person name="Hazlebeck D."/>
            <person name="Allen E.E."/>
        </authorList>
    </citation>
    <scope>NUCLEOTIDE SEQUENCE</scope>
    <source>
        <strain evidence="1">Hildebrandi</strain>
    </source>
</reference>
<evidence type="ECO:0000313" key="2">
    <source>
        <dbReference type="Proteomes" id="UP000693970"/>
    </source>
</evidence>
<sequence>MFLRMASFQMRLIPDGGLFETNVEEDEVVDSLFQLFVHDKKVKTEAKNPITMIITKQILSILTKRMEPFVWRTGGKDFKKTSHHAMPVIRSIFRRSLSATAIHSGITAEASPRSIVRQAHSLAPSVR</sequence>